<dbReference type="Proteomes" id="UP000221165">
    <property type="component" value="Unassembled WGS sequence"/>
</dbReference>
<feature type="compositionally biased region" description="Polar residues" evidence="1">
    <location>
        <begin position="177"/>
        <end position="205"/>
    </location>
</feature>
<dbReference type="VEuPathDB" id="ToxoDB:CSUI_009469"/>
<comment type="caution">
    <text evidence="3">The sequence shown here is derived from an EMBL/GenBank/DDBJ whole genome shotgun (WGS) entry which is preliminary data.</text>
</comment>
<feature type="compositionally biased region" description="Low complexity" evidence="1">
    <location>
        <begin position="1682"/>
        <end position="1698"/>
    </location>
</feature>
<feature type="region of interest" description="Disordered" evidence="1">
    <location>
        <begin position="720"/>
        <end position="757"/>
    </location>
</feature>
<feature type="compositionally biased region" description="Polar residues" evidence="1">
    <location>
        <begin position="1167"/>
        <end position="1176"/>
    </location>
</feature>
<feature type="region of interest" description="Disordered" evidence="1">
    <location>
        <begin position="1410"/>
        <end position="1476"/>
    </location>
</feature>
<proteinExistence type="predicted"/>
<reference evidence="3 4" key="1">
    <citation type="journal article" date="2017" name="Int. J. Parasitol.">
        <title>The genome of the protozoan parasite Cystoisospora suis and a reverse vaccinology approach to identify vaccine candidates.</title>
        <authorList>
            <person name="Palmieri N."/>
            <person name="Shrestha A."/>
            <person name="Ruttkowski B."/>
            <person name="Beck T."/>
            <person name="Vogl C."/>
            <person name="Tomley F."/>
            <person name="Blake D.P."/>
            <person name="Joachim A."/>
        </authorList>
    </citation>
    <scope>NUCLEOTIDE SEQUENCE [LARGE SCALE GENOMIC DNA]</scope>
    <source>
        <strain evidence="3 4">Wien I</strain>
    </source>
</reference>
<feature type="region of interest" description="Disordered" evidence="1">
    <location>
        <begin position="1"/>
        <end position="102"/>
    </location>
</feature>
<organism evidence="3 4">
    <name type="scientific">Cystoisospora suis</name>
    <dbReference type="NCBI Taxonomy" id="483139"/>
    <lineage>
        <taxon>Eukaryota</taxon>
        <taxon>Sar</taxon>
        <taxon>Alveolata</taxon>
        <taxon>Apicomplexa</taxon>
        <taxon>Conoidasida</taxon>
        <taxon>Coccidia</taxon>
        <taxon>Eucoccidiorida</taxon>
        <taxon>Eimeriorina</taxon>
        <taxon>Sarcocystidae</taxon>
        <taxon>Cystoisospora</taxon>
    </lineage>
</organism>
<feature type="compositionally biased region" description="Polar residues" evidence="1">
    <location>
        <begin position="859"/>
        <end position="870"/>
    </location>
</feature>
<feature type="region of interest" description="Disordered" evidence="1">
    <location>
        <begin position="971"/>
        <end position="1029"/>
    </location>
</feature>
<keyword evidence="4" id="KW-1185">Reference proteome</keyword>
<gene>
    <name evidence="3" type="ORF">CSUI_009469</name>
</gene>
<evidence type="ECO:0000259" key="2">
    <source>
        <dbReference type="Pfam" id="PF09324"/>
    </source>
</evidence>
<feature type="compositionally biased region" description="Basic and acidic residues" evidence="1">
    <location>
        <begin position="801"/>
        <end position="810"/>
    </location>
</feature>
<feature type="compositionally biased region" description="Basic and acidic residues" evidence="1">
    <location>
        <begin position="1533"/>
        <end position="1545"/>
    </location>
</feature>
<dbReference type="OrthoDB" id="18431at2759"/>
<evidence type="ECO:0000256" key="1">
    <source>
        <dbReference type="SAM" id="MobiDB-lite"/>
    </source>
</evidence>
<dbReference type="Pfam" id="PF09324">
    <property type="entry name" value="Sec7-like_HDS"/>
    <property type="match status" value="1"/>
</dbReference>
<feature type="compositionally biased region" description="Polar residues" evidence="1">
    <location>
        <begin position="1671"/>
        <end position="1681"/>
    </location>
</feature>
<evidence type="ECO:0000313" key="3">
    <source>
        <dbReference type="EMBL" id="PHJ16714.1"/>
    </source>
</evidence>
<feature type="compositionally biased region" description="Basic and acidic residues" evidence="1">
    <location>
        <begin position="45"/>
        <end position="57"/>
    </location>
</feature>
<feature type="compositionally biased region" description="Basic and acidic residues" evidence="1">
    <location>
        <begin position="971"/>
        <end position="996"/>
    </location>
</feature>
<dbReference type="RefSeq" id="XP_067918439.1">
    <property type="nucleotide sequence ID" value="XM_068069585.1"/>
</dbReference>
<feature type="region of interest" description="Disordered" evidence="1">
    <location>
        <begin position="851"/>
        <end position="871"/>
    </location>
</feature>
<feature type="region of interest" description="Disordered" evidence="1">
    <location>
        <begin position="1154"/>
        <end position="1215"/>
    </location>
</feature>
<dbReference type="GeneID" id="94432796"/>
<feature type="region of interest" description="Disordered" evidence="1">
    <location>
        <begin position="788"/>
        <end position="810"/>
    </location>
</feature>
<feature type="region of interest" description="Disordered" evidence="1">
    <location>
        <begin position="1744"/>
        <end position="1788"/>
    </location>
</feature>
<feature type="compositionally biased region" description="Basic and acidic residues" evidence="1">
    <location>
        <begin position="1502"/>
        <end position="1521"/>
    </location>
</feature>
<feature type="compositionally biased region" description="Low complexity" evidence="1">
    <location>
        <begin position="353"/>
        <end position="367"/>
    </location>
</feature>
<feature type="region of interest" description="Disordered" evidence="1">
    <location>
        <begin position="1663"/>
        <end position="1709"/>
    </location>
</feature>
<feature type="region of interest" description="Disordered" evidence="1">
    <location>
        <begin position="345"/>
        <end position="378"/>
    </location>
</feature>
<accession>A0A2C6KJX4</accession>
<feature type="region of interest" description="Disordered" evidence="1">
    <location>
        <begin position="1098"/>
        <end position="1142"/>
    </location>
</feature>
<feature type="compositionally biased region" description="Low complexity" evidence="1">
    <location>
        <begin position="130"/>
        <end position="143"/>
    </location>
</feature>
<feature type="region of interest" description="Disordered" evidence="1">
    <location>
        <begin position="130"/>
        <end position="206"/>
    </location>
</feature>
<feature type="region of interest" description="Disordered" evidence="1">
    <location>
        <begin position="1812"/>
        <end position="1836"/>
    </location>
</feature>
<protein>
    <submittedName>
        <fullName evidence="3">Sec7 domain-containing protein</fullName>
    </submittedName>
</protein>
<sequence>MSSQGSHRPAVGSRRFLLNSPATQPDSAARRGSADLSLSASSPEAKAEEAAEHHRDATSSTGAVPPQVCPEDPLEEKPPTPTSSDDGETIRRQARLGVSSEVVVSLPPRLPSLHPDADLVPPCPPDRPCGRTGLGRTTATGAGQQRWGGGQHQISSSSRARETPPACSEKVALPLSYTPSNEPSLSGVSSMTSFPPPLQSQQDTVSPAGPSIVAGGFLGLGTSRGALHPAWNSADRFAEGGEQRRVSQDTAVEAVPLGLWLAPPTQVGEPTWISLSSISSSSLPNVTSVLVENALVVSKGIDSSLLDLLFNQSRLLSAGAIIYFVSSLCRVSREELCAASCGPNRLEAASSDTAPAATRSGGSSRASQGSEDDSTGSTRLSALANRVLRGGVRVAEHTIGKGGEKEAKQAASKIVDPNAAASPRIFSLQKLVEVAHFNMDRIRFVWSRVWSILRHHFADACLHPCLPVRLYAIDSLRQLTTKFLEKDELAQFTFQSDFLKPFLTVMTHPETEEETKEFLIHILFNLVQCQATNIRSGWKTVLQTVHAAAQDACASLQGSSASTSGRAEIDTAAVGGGTSAAAVEKRFLLSFQVLEHILAGSLRALWQGDSLDEAVRCLLLFSSNPIDGATALKSKGHSLCSATLIKDALAIGYLEIAAIFLVEGRSDSGDGNVAAGETRRLLSALPGEQDEGLILRNIHRLHETLRMERQEAVAHLRKIRRRRRAEGESPNSRQGSRFPVNESEGNEDSKGVDCDENSKEVCPALNQLHPTEPGQTYARGTGFEESQECCGSFPSEEDSHEDERRCSERSVVEYEVTEVSSGARCSSKCKPPGSAVGPWVSAQTESDVAITDCGEPSHLSPSQSAASPQTFQSVSRSQSFSSFPRHSQGISDAFFLCVPLLTALAQLSCSPPCLSLVTTRKESFPHRVDPSGLHGSGRIRPIAALDALFRLLHTYGSHFIPLRGTRNDAFCPREGDKERGEQPPVRKGEDRARVDNHAMCGRTSHGDPPGSSIGKAAEAGRGRKEGEPQSGVFLHQECGTDESGLSVSVEKERFLWTEGWQRERGKAVWKMIFRGLLFPLFDDLFLLLHLHFQQSDVRKDRSGSLADKSKSIQSRSPRQSVIPVPAGGGKDESSPQTYNPRAGSFQVLSAPRVPEVCPSSEGGLSASKGSTPSSSLPFCDRRTSQAAPPPGDWPAASSFSYGGEVRPSDRSTRQETSIVSSVVQGGGGESILSSSGTGTITEGHELPVTGCQVSPTAGQLLKVGGERGLQRCPSKSARALLSASDSSTAAPHQKLGGESSRFLSVSLFSPSSKYSRTSFLERQESSLLICRDDTAGGGGAWIEIASWSALQQLVSLTNLHLDELQFHLDEILTLLLSAVEDENAIEGIARLGIEALSQLIRSIGPKLCRERGRGKPNGEEKDWNERDVTYSPGTDESVSEDRCIPLSHQPGMATVPGRQDGGQCTRDEFEDGVGDKEERDARVLSCRCREIPMTHTDSVTRAGEERRERGTLRVSEGREDEGGSCCRGGRRCGGKEAGQDRKEETDVVQTRADTDDDGQDVDGDACWETLATAVLMLFRRTTPVALFGSQIISAAQLEKLYGVYFGPIPLSAPFQQEVPPKVHAHGNGQSGALAVGRDKANMGGVCFSSAVYRSMGRRRFNGGRFSPDLSDPNSPSTLDGTSVSPVAPSSSSTRAFETSSEDSLPLPLRSASSVPLSSLRTSLPSGSVPCPAAPFHNDLVHDEESTAKAELDTGIPKKSNEARNARRRSVTPGNGQEGRLIPNSPGEPFPRPLRQVLLSVLPSTVMSSWGAVGGEDGHRVSEGQKQDKNNRKPTRWGGAGGSIGVLPFKPQHVVTQCIAQLLLIDILQRIIAPLAPDLSGSVLSTFLCCLETSFLFGNLFNQQVLQPLLLCAPYSFSRISGFFPSKCACCSTSFTRRCRRSIRVVLCRFVPVRAFSDSFGVSEQKGPLSQGSTSFTGSRTVLVLFRSNNFFRERESSQTQLMCGALLSGVFG</sequence>
<name>A0A2C6KJX4_9APIC</name>
<dbReference type="InterPro" id="IPR015403">
    <property type="entry name" value="Mon2/Sec7/BIG1-like_HDS"/>
</dbReference>
<feature type="compositionally biased region" description="Basic and acidic residues" evidence="1">
    <location>
        <begin position="1410"/>
        <end position="1428"/>
    </location>
</feature>
<dbReference type="PANTHER" id="PTHR10663:SF375">
    <property type="entry name" value="LD29171P"/>
    <property type="match status" value="1"/>
</dbReference>
<feature type="region of interest" description="Disordered" evidence="1">
    <location>
        <begin position="1497"/>
        <end position="1560"/>
    </location>
</feature>
<feature type="compositionally biased region" description="Basic and acidic residues" evidence="1">
    <location>
        <begin position="1815"/>
        <end position="1830"/>
    </location>
</feature>
<dbReference type="EMBL" id="MIGC01005648">
    <property type="protein sequence ID" value="PHJ16714.1"/>
    <property type="molecule type" value="Genomic_DNA"/>
</dbReference>
<feature type="domain" description="Mon2/Sec7/BIG1-like HDS" evidence="2">
    <location>
        <begin position="482"/>
        <end position="556"/>
    </location>
</feature>
<evidence type="ECO:0000313" key="4">
    <source>
        <dbReference type="Proteomes" id="UP000221165"/>
    </source>
</evidence>
<dbReference type="PANTHER" id="PTHR10663">
    <property type="entry name" value="GUANYL-NUCLEOTIDE EXCHANGE FACTOR"/>
    <property type="match status" value="1"/>
</dbReference>
<feature type="compositionally biased region" description="Basic and acidic residues" evidence="1">
    <location>
        <begin position="747"/>
        <end position="757"/>
    </location>
</feature>
<feature type="compositionally biased region" description="Basic and acidic residues" evidence="1">
    <location>
        <begin position="1018"/>
        <end position="1027"/>
    </location>
</feature>
<feature type="compositionally biased region" description="Basic and acidic residues" evidence="1">
    <location>
        <begin position="1098"/>
        <end position="1110"/>
    </location>
</feature>